<organism evidence="2 3">
    <name type="scientific">Blastococcus deserti</name>
    <dbReference type="NCBI Taxonomy" id="2259033"/>
    <lineage>
        <taxon>Bacteria</taxon>
        <taxon>Bacillati</taxon>
        <taxon>Actinomycetota</taxon>
        <taxon>Actinomycetes</taxon>
        <taxon>Geodermatophilales</taxon>
        <taxon>Geodermatophilaceae</taxon>
        <taxon>Blastococcus</taxon>
    </lineage>
</organism>
<dbReference type="EMBL" id="JBHUHP010000016">
    <property type="protein sequence ID" value="MFD2093045.1"/>
    <property type="molecule type" value="Genomic_DNA"/>
</dbReference>
<reference evidence="3" key="1">
    <citation type="journal article" date="2019" name="Int. J. Syst. Evol. Microbiol.">
        <title>The Global Catalogue of Microorganisms (GCM) 10K type strain sequencing project: providing services to taxonomists for standard genome sequencing and annotation.</title>
        <authorList>
            <consortium name="The Broad Institute Genomics Platform"/>
            <consortium name="The Broad Institute Genome Sequencing Center for Infectious Disease"/>
            <person name="Wu L."/>
            <person name="Ma J."/>
        </authorList>
    </citation>
    <scope>NUCLEOTIDE SEQUENCE [LARGE SCALE GENOMIC DNA]</scope>
    <source>
        <strain evidence="3">JCM 3338</strain>
    </source>
</reference>
<dbReference type="InterPro" id="IPR004360">
    <property type="entry name" value="Glyas_Fos-R_dOase_dom"/>
</dbReference>
<accession>A0ABW4XC96</accession>
<dbReference type="InterPro" id="IPR029068">
    <property type="entry name" value="Glyas_Bleomycin-R_OHBP_Dase"/>
</dbReference>
<sequence length="118" mass="11948">MTATTFFEISGPDAGRLRAFYRGALGLPVGDPDPSGYALVPPDGGIGGAIWDGTATAGSYAVFYVQVDDVDAAVDRVTAGGGAVVLAPRPHGPARIAHVSDPAGNRVGLFQWTGQPPG</sequence>
<dbReference type="InterPro" id="IPR037523">
    <property type="entry name" value="VOC_core"/>
</dbReference>
<evidence type="ECO:0000259" key="1">
    <source>
        <dbReference type="PROSITE" id="PS51819"/>
    </source>
</evidence>
<dbReference type="SUPFAM" id="SSF54593">
    <property type="entry name" value="Glyoxalase/Bleomycin resistance protein/Dihydroxybiphenyl dioxygenase"/>
    <property type="match status" value="1"/>
</dbReference>
<evidence type="ECO:0000313" key="2">
    <source>
        <dbReference type="EMBL" id="MFD2093045.1"/>
    </source>
</evidence>
<dbReference type="InterPro" id="IPR052164">
    <property type="entry name" value="Anthracycline_SecMetBiosynth"/>
</dbReference>
<evidence type="ECO:0000313" key="3">
    <source>
        <dbReference type="Proteomes" id="UP001597402"/>
    </source>
</evidence>
<keyword evidence="3" id="KW-1185">Reference proteome</keyword>
<gene>
    <name evidence="2" type="ORF">ACFSHS_15835</name>
</gene>
<dbReference type="RefSeq" id="WP_376878118.1">
    <property type="nucleotide sequence ID" value="NZ_JBHUHP010000016.1"/>
</dbReference>
<dbReference type="PANTHER" id="PTHR33993">
    <property type="entry name" value="GLYOXALASE-RELATED"/>
    <property type="match status" value="1"/>
</dbReference>
<protein>
    <submittedName>
        <fullName evidence="2">VOC family protein</fullName>
    </submittedName>
</protein>
<proteinExistence type="predicted"/>
<dbReference type="Proteomes" id="UP001597402">
    <property type="component" value="Unassembled WGS sequence"/>
</dbReference>
<comment type="caution">
    <text evidence="2">The sequence shown here is derived from an EMBL/GenBank/DDBJ whole genome shotgun (WGS) entry which is preliminary data.</text>
</comment>
<dbReference type="Pfam" id="PF00903">
    <property type="entry name" value="Glyoxalase"/>
    <property type="match status" value="1"/>
</dbReference>
<feature type="domain" description="VOC" evidence="1">
    <location>
        <begin position="3"/>
        <end position="112"/>
    </location>
</feature>
<dbReference type="PROSITE" id="PS51819">
    <property type="entry name" value="VOC"/>
    <property type="match status" value="1"/>
</dbReference>
<name>A0ABW4XC96_9ACTN</name>
<dbReference type="Gene3D" id="3.10.180.10">
    <property type="entry name" value="2,3-Dihydroxybiphenyl 1,2-Dioxygenase, domain 1"/>
    <property type="match status" value="1"/>
</dbReference>